<evidence type="ECO:0000313" key="7">
    <source>
        <dbReference type="EMBL" id="TRY20223.1"/>
    </source>
</evidence>
<evidence type="ECO:0000256" key="4">
    <source>
        <dbReference type="SAM" id="MobiDB-lite"/>
    </source>
</evidence>
<keyword evidence="8" id="KW-1185">Reference proteome</keyword>
<feature type="region of interest" description="Disordered" evidence="4">
    <location>
        <begin position="265"/>
        <end position="292"/>
    </location>
</feature>
<feature type="transmembrane region" description="Helical" evidence="5">
    <location>
        <begin position="307"/>
        <end position="327"/>
    </location>
</feature>
<gene>
    <name evidence="7" type="ORF">FOJ82_05010</name>
</gene>
<keyword evidence="2" id="KW-0560">Oxidoreductase</keyword>
<dbReference type="InterPro" id="IPR036291">
    <property type="entry name" value="NAD(P)-bd_dom_sf"/>
</dbReference>
<dbReference type="AlphaFoldDB" id="A0A553K689"/>
<dbReference type="PRINTS" id="PR00081">
    <property type="entry name" value="GDHRDH"/>
</dbReference>
<accession>A0A553K689</accession>
<dbReference type="Gene3D" id="3.40.50.720">
    <property type="entry name" value="NAD(P)-binding Rossmann-like Domain"/>
    <property type="match status" value="1"/>
</dbReference>
<dbReference type="GO" id="GO:0016491">
    <property type="term" value="F:oxidoreductase activity"/>
    <property type="evidence" value="ECO:0007669"/>
    <property type="project" value="UniProtKB-KW"/>
</dbReference>
<dbReference type="PANTHER" id="PTHR44196:SF1">
    <property type="entry name" value="DEHYDROGENASE_REDUCTASE SDR FAMILY MEMBER 7B"/>
    <property type="match status" value="1"/>
</dbReference>
<keyword evidence="5" id="KW-1133">Transmembrane helix</keyword>
<evidence type="ECO:0000256" key="2">
    <source>
        <dbReference type="ARBA" id="ARBA00023002"/>
    </source>
</evidence>
<evidence type="ECO:0000256" key="1">
    <source>
        <dbReference type="ARBA" id="ARBA00006484"/>
    </source>
</evidence>
<comment type="caution">
    <text evidence="7">The sequence shown here is derived from an EMBL/GenBank/DDBJ whole genome shotgun (WGS) entry which is preliminary data.</text>
</comment>
<dbReference type="PRINTS" id="PR00080">
    <property type="entry name" value="SDRFAMILY"/>
</dbReference>
<dbReference type="RefSeq" id="WP_143937307.1">
    <property type="nucleotide sequence ID" value="NZ_VKKG01000001.1"/>
</dbReference>
<feature type="domain" description="Ketoreductase" evidence="6">
    <location>
        <begin position="9"/>
        <end position="190"/>
    </location>
</feature>
<dbReference type="OrthoDB" id="151996at2"/>
<dbReference type="Pfam" id="PF00106">
    <property type="entry name" value="adh_short"/>
    <property type="match status" value="1"/>
</dbReference>
<reference evidence="7 8" key="1">
    <citation type="submission" date="2019-07" db="EMBL/GenBank/DDBJ databases">
        <authorList>
            <person name="Zhou L.-Y."/>
        </authorList>
    </citation>
    <scope>NUCLEOTIDE SEQUENCE [LARGE SCALE GENOMIC DNA]</scope>
    <source>
        <strain evidence="7 8">YIM 101269</strain>
    </source>
</reference>
<proteinExistence type="inferred from homology"/>
<dbReference type="SUPFAM" id="SSF51735">
    <property type="entry name" value="NAD(P)-binding Rossmann-fold domains"/>
    <property type="match status" value="1"/>
</dbReference>
<dbReference type="PROSITE" id="PS00061">
    <property type="entry name" value="ADH_SHORT"/>
    <property type="match status" value="1"/>
</dbReference>
<comment type="similarity">
    <text evidence="1 3">Belongs to the short-chain dehydrogenases/reductases (SDR) family.</text>
</comment>
<dbReference type="InterPro" id="IPR002347">
    <property type="entry name" value="SDR_fam"/>
</dbReference>
<sequence>MKLKPLPEQVVVVLGASSGIGRESALRLAARGARVVVAARGEPGLQSLVREITAAGGRATYVVCDAVDPAQVRAVADAAVATYGRIDTWVNVAGVIAHSPFDETEPEQFRRLMEINYLGQVHGARAALPELRAAGGGALVFVTSAESAVAMPGHSAYAASKHAVEGLVSALRRELLAESVPISVTSVRPSSTNTPIFSNAAHGGDVDPEAPPPIYPVSVAADCVVHAAEHPRRVLWAGGSGRAAALLQAVAPRLLDEIVVRMQPLQRSSGDEGDAGTLSAPNKGETDAAGGLGNRERSFSLYTWLQLRPAVTAALGIGGVASVLAGMERARRGRRSRRG</sequence>
<dbReference type="GO" id="GO:0016020">
    <property type="term" value="C:membrane"/>
    <property type="evidence" value="ECO:0007669"/>
    <property type="project" value="TreeGrafter"/>
</dbReference>
<dbReference type="Proteomes" id="UP000317638">
    <property type="component" value="Unassembled WGS sequence"/>
</dbReference>
<dbReference type="InterPro" id="IPR057326">
    <property type="entry name" value="KR_dom"/>
</dbReference>
<name>A0A553K689_9ACTN</name>
<keyword evidence="5" id="KW-0812">Transmembrane</keyword>
<evidence type="ECO:0000256" key="3">
    <source>
        <dbReference type="RuleBase" id="RU000363"/>
    </source>
</evidence>
<dbReference type="EMBL" id="VKKG01000001">
    <property type="protein sequence ID" value="TRY20223.1"/>
    <property type="molecule type" value="Genomic_DNA"/>
</dbReference>
<dbReference type="SMART" id="SM00822">
    <property type="entry name" value="PKS_KR"/>
    <property type="match status" value="1"/>
</dbReference>
<dbReference type="NCBIfam" id="NF005495">
    <property type="entry name" value="PRK07109.1"/>
    <property type="match status" value="1"/>
</dbReference>
<dbReference type="InterPro" id="IPR020904">
    <property type="entry name" value="Sc_DH/Rdtase_CS"/>
</dbReference>
<dbReference type="PANTHER" id="PTHR44196">
    <property type="entry name" value="DEHYDROGENASE/REDUCTASE SDR FAMILY MEMBER 7B"/>
    <property type="match status" value="1"/>
</dbReference>
<evidence type="ECO:0000259" key="6">
    <source>
        <dbReference type="SMART" id="SM00822"/>
    </source>
</evidence>
<organism evidence="7 8">
    <name type="scientific">Tessaracoccus rhinocerotis</name>
    <dbReference type="NCBI Taxonomy" id="1689449"/>
    <lineage>
        <taxon>Bacteria</taxon>
        <taxon>Bacillati</taxon>
        <taxon>Actinomycetota</taxon>
        <taxon>Actinomycetes</taxon>
        <taxon>Propionibacteriales</taxon>
        <taxon>Propionibacteriaceae</taxon>
        <taxon>Tessaracoccus</taxon>
    </lineage>
</organism>
<keyword evidence="5" id="KW-0472">Membrane</keyword>
<protein>
    <submittedName>
        <fullName evidence="7">SDR family NAD(P)-dependent oxidoreductase</fullName>
    </submittedName>
</protein>
<evidence type="ECO:0000313" key="8">
    <source>
        <dbReference type="Proteomes" id="UP000317638"/>
    </source>
</evidence>
<evidence type="ECO:0000256" key="5">
    <source>
        <dbReference type="SAM" id="Phobius"/>
    </source>
</evidence>